<feature type="compositionally biased region" description="Pro residues" evidence="3">
    <location>
        <begin position="61"/>
        <end position="76"/>
    </location>
</feature>
<dbReference type="SMART" id="SM00228">
    <property type="entry name" value="PDZ"/>
    <property type="match status" value="2"/>
</dbReference>
<feature type="domain" description="PDZ" evidence="6">
    <location>
        <begin position="116"/>
        <end position="199"/>
    </location>
</feature>
<feature type="non-terminal residue" evidence="7">
    <location>
        <position position="1"/>
    </location>
</feature>
<dbReference type="SUPFAM" id="SSF50156">
    <property type="entry name" value="PDZ domain-like"/>
    <property type="match status" value="2"/>
</dbReference>
<feature type="compositionally biased region" description="Low complexity" evidence="3">
    <location>
        <begin position="89"/>
        <end position="111"/>
    </location>
</feature>
<evidence type="ECO:0000256" key="1">
    <source>
        <dbReference type="ARBA" id="ARBA00004123"/>
    </source>
</evidence>
<dbReference type="Gene3D" id="3.90.190.10">
    <property type="entry name" value="Protein tyrosine phosphatase superfamily"/>
    <property type="match status" value="1"/>
</dbReference>
<sequence>TPRIFAGPGSAKDLLSPLAGPSHAPTPVRPLPAATVAALAPATPAKTVIASAESPLSPDTTGPPPAPPQSSPPASLPPVQGKPAESVTAAPATPARAPASAPAPATPSQPQGEKVVIIITKTDEHGFGFSLAQSSTGEPGTFIGSIQPGGPAHINGRMQIGDRVVAINGTGVETTPLAGVQAALDKVPMLLRMHVRHEHHRALAVDGAAPAQSAPKQSAPTQSAPAQATPAHPIQLAQPAPAVQAASPTKSVPDQAAPTASTAPAQSSAARAGSGGTEDDKEQSAIIEAKVTAIQKQILAGRPLDELGELCPAALVKETESFGFGLSRTKNGGFYVRVVQPGSPALAAGLQVCDMILEINGVDLRGHTHADALKLVREAKEMMGLQLLRPHQDEMADAPPIPLRSSKPADAPVSSSDAAPPLPPPRSDSRDSHVSSADEGPSKSSARAESRLSSQPSVQSVDDHGPAARQGPVRAAAKAPKTSISSSTMQDDDDDGNDGPPPPPPRSAPPAGDRAGTPEFQASDEYAPAVLDEEGVDVAISDESESEGTHGPSHKLLHDLLEVVKANIASDVPAVEFNELARTDYKLSTDVGKLEKNESYNRYSNVMPHDGTRVILATPSLNGDPDADYINANVIPLPYIQPERIIIMAQGPMDNTGGAFWQMVWQYKAPSVVMVTDCVEGGREKCHQYWPAVPRKKFKFGWLLVECLETGEAGAVVTSGLAMTHLETQETHRVTHFHYRGWPDHGSPSSPDSFLSLLDAVDEGHIGDAPLVVHCSAGVGRTGVFATLYGVRLLLQQHAELFSSTLEKVPIKQIVRHFRRSRCAIVVQTKDQYEFLYVALQQYLENLLARK</sequence>
<dbReference type="PROSITE" id="PS00383">
    <property type="entry name" value="TYR_PHOSPHATASE_1"/>
    <property type="match status" value="1"/>
</dbReference>
<feature type="compositionally biased region" description="Low complexity" evidence="3">
    <location>
        <begin position="255"/>
        <end position="272"/>
    </location>
</feature>
<dbReference type="InterPro" id="IPR016130">
    <property type="entry name" value="Tyr_Pase_AS"/>
</dbReference>
<evidence type="ECO:0000313" key="7">
    <source>
        <dbReference type="EMBL" id="BAJ52646.1"/>
    </source>
</evidence>
<organism evidence="7">
    <name type="scientific">Monosiga ovata</name>
    <dbReference type="NCBI Taxonomy" id="81526"/>
    <lineage>
        <taxon>Eukaryota</taxon>
        <taxon>Choanoflagellata</taxon>
        <taxon>Craspedida</taxon>
        <taxon>Salpingoecidae</taxon>
        <taxon>Monosiga</taxon>
    </lineage>
</organism>
<evidence type="ECO:0000259" key="5">
    <source>
        <dbReference type="PROSITE" id="PS50056"/>
    </source>
</evidence>
<dbReference type="PROSITE" id="PS50056">
    <property type="entry name" value="TYR_PHOSPHATASE_2"/>
    <property type="match status" value="1"/>
</dbReference>
<dbReference type="CDD" id="cd00136">
    <property type="entry name" value="PDZ_canonical"/>
    <property type="match status" value="2"/>
</dbReference>
<feature type="compositionally biased region" description="Low complexity" evidence="3">
    <location>
        <begin position="405"/>
        <end position="419"/>
    </location>
</feature>
<dbReference type="Pfam" id="PF00102">
    <property type="entry name" value="Y_phosphatase"/>
    <property type="match status" value="1"/>
</dbReference>
<dbReference type="PRINTS" id="PR00700">
    <property type="entry name" value="PRTYPHPHTASE"/>
</dbReference>
<reference evidence="7" key="1">
    <citation type="submission" date="2002-12" db="EMBL/GenBank/DDBJ databases">
        <title>Divergence pattern of animal gene families and relationship with evolution of multicellular animals.</title>
        <authorList>
            <person name="Suga H."/>
            <person name="Nishiyori H."/>
            <person name="Miyata T."/>
        </authorList>
    </citation>
    <scope>NUCLEOTIDE SEQUENCE</scope>
</reference>
<feature type="domain" description="PDZ" evidence="6">
    <location>
        <begin position="312"/>
        <end position="391"/>
    </location>
</feature>
<dbReference type="SMART" id="SM00194">
    <property type="entry name" value="PTPc"/>
    <property type="match status" value="1"/>
</dbReference>
<feature type="compositionally biased region" description="Low complexity" evidence="3">
    <location>
        <begin position="208"/>
        <end position="246"/>
    </location>
</feature>
<dbReference type="Pfam" id="PF00595">
    <property type="entry name" value="PDZ"/>
    <property type="match status" value="2"/>
</dbReference>
<dbReference type="SMART" id="SM00404">
    <property type="entry name" value="PTPc_motif"/>
    <property type="match status" value="1"/>
</dbReference>
<evidence type="ECO:0000256" key="2">
    <source>
        <dbReference type="ARBA" id="ARBA00023242"/>
    </source>
</evidence>
<dbReference type="PANTHER" id="PTHR46900">
    <property type="entry name" value="TYROSINE-PROTEIN PHOSPHATASE NON-RECEPTOR TYPE 13"/>
    <property type="match status" value="1"/>
</dbReference>
<feature type="compositionally biased region" description="Polar residues" evidence="3">
    <location>
        <begin position="442"/>
        <end position="460"/>
    </location>
</feature>
<evidence type="ECO:0000256" key="3">
    <source>
        <dbReference type="SAM" id="MobiDB-lite"/>
    </source>
</evidence>
<dbReference type="PROSITE" id="PS50055">
    <property type="entry name" value="TYR_PHOSPHATASE_PTP"/>
    <property type="match status" value="1"/>
</dbReference>
<name>E5RKD7_9EUKA</name>
<keyword evidence="2" id="KW-0539">Nucleus</keyword>
<evidence type="ECO:0000259" key="4">
    <source>
        <dbReference type="PROSITE" id="PS50055"/>
    </source>
</evidence>
<dbReference type="AlphaFoldDB" id="E5RKD7"/>
<dbReference type="InterPro" id="IPR003595">
    <property type="entry name" value="Tyr_Pase_cat"/>
</dbReference>
<dbReference type="InterPro" id="IPR000242">
    <property type="entry name" value="PTP_cat"/>
</dbReference>
<dbReference type="CDD" id="cd00047">
    <property type="entry name" value="PTPc"/>
    <property type="match status" value="1"/>
</dbReference>
<proteinExistence type="evidence at transcript level"/>
<feature type="domain" description="Tyrosine specific protein phosphatases" evidence="5">
    <location>
        <begin position="752"/>
        <end position="833"/>
    </location>
</feature>
<protein>
    <submittedName>
        <fullName evidence="7">Protein tyrosine phosphatase</fullName>
    </submittedName>
</protein>
<evidence type="ECO:0000259" key="6">
    <source>
        <dbReference type="PROSITE" id="PS50106"/>
    </source>
</evidence>
<dbReference type="Gene3D" id="2.30.42.10">
    <property type="match status" value="2"/>
</dbReference>
<dbReference type="InterPro" id="IPR036034">
    <property type="entry name" value="PDZ_sf"/>
</dbReference>
<feature type="region of interest" description="Disordered" evidence="3">
    <location>
        <begin position="206"/>
        <end position="283"/>
    </location>
</feature>
<feature type="region of interest" description="Disordered" evidence="3">
    <location>
        <begin position="1"/>
        <end position="29"/>
    </location>
</feature>
<dbReference type="InterPro" id="IPR001478">
    <property type="entry name" value="PDZ"/>
</dbReference>
<dbReference type="EMBL" id="AB098486">
    <property type="protein sequence ID" value="BAJ52646.1"/>
    <property type="molecule type" value="mRNA"/>
</dbReference>
<gene>
    <name evidence="7" type="primary">MoPTP-03</name>
</gene>
<dbReference type="GO" id="GO:0005634">
    <property type="term" value="C:nucleus"/>
    <property type="evidence" value="ECO:0007669"/>
    <property type="project" value="UniProtKB-SubCell"/>
</dbReference>
<dbReference type="InterPro" id="IPR029021">
    <property type="entry name" value="Prot-tyrosine_phosphatase-like"/>
</dbReference>
<dbReference type="InterPro" id="IPR052074">
    <property type="entry name" value="NonRcpt_TyrProt_Phosphatase"/>
</dbReference>
<feature type="domain" description="Tyrosine-protein phosphatase" evidence="4">
    <location>
        <begin position="573"/>
        <end position="843"/>
    </location>
</feature>
<dbReference type="SUPFAM" id="SSF52799">
    <property type="entry name" value="(Phosphotyrosine protein) phosphatases II"/>
    <property type="match status" value="1"/>
</dbReference>
<feature type="compositionally biased region" description="Pro residues" evidence="3">
    <location>
        <begin position="499"/>
        <end position="508"/>
    </location>
</feature>
<feature type="region of interest" description="Disordered" evidence="3">
    <location>
        <begin position="48"/>
        <end position="112"/>
    </location>
</feature>
<dbReference type="PROSITE" id="PS50106">
    <property type="entry name" value="PDZ"/>
    <property type="match status" value="2"/>
</dbReference>
<dbReference type="InterPro" id="IPR000387">
    <property type="entry name" value="Tyr_Pase_dom"/>
</dbReference>
<dbReference type="PANTHER" id="PTHR46900:SF4">
    <property type="entry name" value="FERM AND PDZ DOMAIN CONTAINING 2"/>
    <property type="match status" value="1"/>
</dbReference>
<dbReference type="GO" id="GO:0004725">
    <property type="term" value="F:protein tyrosine phosphatase activity"/>
    <property type="evidence" value="ECO:0007669"/>
    <property type="project" value="InterPro"/>
</dbReference>
<comment type="subcellular location">
    <subcellularLocation>
        <location evidence="1">Nucleus</location>
    </subcellularLocation>
</comment>
<accession>E5RKD7</accession>
<feature type="region of interest" description="Disordered" evidence="3">
    <location>
        <begin position="389"/>
        <end position="519"/>
    </location>
</feature>